<feature type="compositionally biased region" description="Low complexity" evidence="5">
    <location>
        <begin position="158"/>
        <end position="171"/>
    </location>
</feature>
<dbReference type="PROSITE" id="PS00478">
    <property type="entry name" value="LIM_DOMAIN_1"/>
    <property type="match status" value="2"/>
</dbReference>
<dbReference type="EMBL" id="BRYA01001463">
    <property type="protein sequence ID" value="GMI43876.1"/>
    <property type="molecule type" value="Genomic_DNA"/>
</dbReference>
<accession>A0A9W7GD66</accession>
<evidence type="ECO:0000256" key="3">
    <source>
        <dbReference type="ARBA" id="ARBA00023038"/>
    </source>
</evidence>
<keyword evidence="3 4" id="KW-0440">LIM domain</keyword>
<dbReference type="SMART" id="SM00132">
    <property type="entry name" value="LIM"/>
    <property type="match status" value="2"/>
</dbReference>
<feature type="domain" description="LIM zinc-binding" evidence="6">
    <location>
        <begin position="3"/>
        <end position="64"/>
    </location>
</feature>
<dbReference type="AlphaFoldDB" id="A0A9W7GD66"/>
<dbReference type="GO" id="GO:0046872">
    <property type="term" value="F:metal ion binding"/>
    <property type="evidence" value="ECO:0007669"/>
    <property type="project" value="UniProtKB-KW"/>
</dbReference>
<evidence type="ECO:0000313" key="8">
    <source>
        <dbReference type="Proteomes" id="UP001165065"/>
    </source>
</evidence>
<gene>
    <name evidence="7" type="ORF">TrCOL_g182</name>
</gene>
<protein>
    <recommendedName>
        <fullName evidence="6">LIM zinc-binding domain-containing protein</fullName>
    </recommendedName>
</protein>
<keyword evidence="2 4" id="KW-0862">Zinc</keyword>
<sequence>MSAKCPVCSTSVYPNDPQIVLDQSKYHKACAKCKDCGCQITLSNFTKVGEMLLCRTHNLARFHKDNSYVGGDKFKQQSKSKGGSEDLSVEKLSVTDDKDKKEEEAPTEEAPKTNDKVRASDQPQTVFTFAGGSVGSPASSDSPASDSPTPPLRPKLESSVSTSSVTSVSSTGSIKDRMKAFSSGSPTSAKCPACGKAVYPADPQVTLDGVKYHKACAKCEDCKCQITLSNFTKVGEMLLCRTHNLARFHKDNSYVGGDKFKHKTGSTGGE</sequence>
<proteinExistence type="predicted"/>
<evidence type="ECO:0000256" key="5">
    <source>
        <dbReference type="SAM" id="MobiDB-lite"/>
    </source>
</evidence>
<feature type="region of interest" description="Disordered" evidence="5">
    <location>
        <begin position="66"/>
        <end position="173"/>
    </location>
</feature>
<feature type="domain" description="LIM zinc-binding" evidence="6">
    <location>
        <begin position="189"/>
        <end position="250"/>
    </location>
</feature>
<evidence type="ECO:0000256" key="1">
    <source>
        <dbReference type="ARBA" id="ARBA00022723"/>
    </source>
</evidence>
<dbReference type="Proteomes" id="UP001165065">
    <property type="component" value="Unassembled WGS sequence"/>
</dbReference>
<dbReference type="InterPro" id="IPR001781">
    <property type="entry name" value="Znf_LIM"/>
</dbReference>
<evidence type="ECO:0000259" key="6">
    <source>
        <dbReference type="PROSITE" id="PS50023"/>
    </source>
</evidence>
<dbReference type="Gene3D" id="2.10.110.10">
    <property type="entry name" value="Cysteine Rich Protein"/>
    <property type="match status" value="2"/>
</dbReference>
<feature type="compositionally biased region" description="Low complexity" evidence="5">
    <location>
        <begin position="135"/>
        <end position="147"/>
    </location>
</feature>
<name>A0A9W7GD66_9STRA</name>
<organism evidence="7 8">
    <name type="scientific">Triparma columacea</name>
    <dbReference type="NCBI Taxonomy" id="722753"/>
    <lineage>
        <taxon>Eukaryota</taxon>
        <taxon>Sar</taxon>
        <taxon>Stramenopiles</taxon>
        <taxon>Ochrophyta</taxon>
        <taxon>Bolidophyceae</taxon>
        <taxon>Parmales</taxon>
        <taxon>Triparmaceae</taxon>
        <taxon>Triparma</taxon>
    </lineage>
</organism>
<feature type="compositionally biased region" description="Basic and acidic residues" evidence="5">
    <location>
        <begin position="93"/>
        <end position="119"/>
    </location>
</feature>
<keyword evidence="1 4" id="KW-0479">Metal-binding</keyword>
<dbReference type="OrthoDB" id="6129702at2759"/>
<dbReference type="PANTHER" id="PTHR24206">
    <property type="entry name" value="OS06G0237300 PROTEIN"/>
    <property type="match status" value="1"/>
</dbReference>
<dbReference type="Pfam" id="PF00412">
    <property type="entry name" value="LIM"/>
    <property type="match status" value="2"/>
</dbReference>
<evidence type="ECO:0000256" key="2">
    <source>
        <dbReference type="ARBA" id="ARBA00022833"/>
    </source>
</evidence>
<evidence type="ECO:0000256" key="4">
    <source>
        <dbReference type="PROSITE-ProRule" id="PRU00125"/>
    </source>
</evidence>
<keyword evidence="8" id="KW-1185">Reference proteome</keyword>
<comment type="caution">
    <text evidence="7">The sequence shown here is derived from an EMBL/GenBank/DDBJ whole genome shotgun (WGS) entry which is preliminary data.</text>
</comment>
<dbReference type="PROSITE" id="PS50023">
    <property type="entry name" value="LIM_DOMAIN_2"/>
    <property type="match status" value="2"/>
</dbReference>
<evidence type="ECO:0000313" key="7">
    <source>
        <dbReference type="EMBL" id="GMI43876.1"/>
    </source>
</evidence>
<reference evidence="8" key="1">
    <citation type="journal article" date="2023" name="Commun. Biol.">
        <title>Genome analysis of Parmales, the sister group of diatoms, reveals the evolutionary specialization of diatoms from phago-mixotrophs to photoautotrophs.</title>
        <authorList>
            <person name="Ban H."/>
            <person name="Sato S."/>
            <person name="Yoshikawa S."/>
            <person name="Yamada K."/>
            <person name="Nakamura Y."/>
            <person name="Ichinomiya M."/>
            <person name="Sato N."/>
            <person name="Blanc-Mathieu R."/>
            <person name="Endo H."/>
            <person name="Kuwata A."/>
            <person name="Ogata H."/>
        </authorList>
    </citation>
    <scope>NUCLEOTIDE SEQUENCE [LARGE SCALE GENOMIC DNA]</scope>
</reference>